<comment type="caution">
    <text evidence="2">The sequence shown here is derived from an EMBL/GenBank/DDBJ whole genome shotgun (WGS) entry which is preliminary data.</text>
</comment>
<feature type="non-terminal residue" evidence="2">
    <location>
        <position position="206"/>
    </location>
</feature>
<dbReference type="EMBL" id="BARS01012611">
    <property type="protein sequence ID" value="GAF88312.1"/>
    <property type="molecule type" value="Genomic_DNA"/>
</dbReference>
<feature type="non-terminal residue" evidence="2">
    <location>
        <position position="1"/>
    </location>
</feature>
<reference evidence="2" key="1">
    <citation type="journal article" date="2014" name="Front. Microbiol.">
        <title>High frequency of phylogenetically diverse reductive dehalogenase-homologous genes in deep subseafloor sedimentary metagenomes.</title>
        <authorList>
            <person name="Kawai M."/>
            <person name="Futagami T."/>
            <person name="Toyoda A."/>
            <person name="Takaki Y."/>
            <person name="Nishi S."/>
            <person name="Hori S."/>
            <person name="Arai W."/>
            <person name="Tsubouchi T."/>
            <person name="Morono Y."/>
            <person name="Uchiyama I."/>
            <person name="Ito T."/>
            <person name="Fujiyama A."/>
            <person name="Inagaki F."/>
            <person name="Takami H."/>
        </authorList>
    </citation>
    <scope>NUCLEOTIDE SEQUENCE</scope>
    <source>
        <strain evidence="2">Expedition CK06-06</strain>
    </source>
</reference>
<proteinExistence type="predicted"/>
<feature type="transmembrane region" description="Helical" evidence="1">
    <location>
        <begin position="180"/>
        <end position="200"/>
    </location>
</feature>
<evidence type="ECO:0000256" key="1">
    <source>
        <dbReference type="SAM" id="Phobius"/>
    </source>
</evidence>
<keyword evidence="1" id="KW-0472">Membrane</keyword>
<dbReference type="AlphaFoldDB" id="X0TJH9"/>
<protein>
    <submittedName>
        <fullName evidence="2">Uncharacterized protein</fullName>
    </submittedName>
</protein>
<evidence type="ECO:0000313" key="2">
    <source>
        <dbReference type="EMBL" id="GAF88312.1"/>
    </source>
</evidence>
<accession>X0TJH9</accession>
<keyword evidence="1" id="KW-0812">Transmembrane</keyword>
<keyword evidence="1" id="KW-1133">Transmembrane helix</keyword>
<gene>
    <name evidence="2" type="ORF">S01H1_22370</name>
</gene>
<name>X0TJH9_9ZZZZ</name>
<sequence>IVVVITLGVLAIQYLPRYQPYSTVDETYLSTDEYKVSTWLAENAETNYRVYVMWGNWFRGSQWLNTFYPEIKQVLGGYDQGARAETEEPFIFDSLVKWQEDATELQSMAQEYHVKYIVIDEKFMQSQASGYEKFSNTEIFQPKEEINDRLKHAAVYEIQGVSSIEDGSNNTIDGYQYWTYWRKVGLSVSLILLIISAIIIRRLRLK</sequence>
<organism evidence="2">
    <name type="scientific">marine sediment metagenome</name>
    <dbReference type="NCBI Taxonomy" id="412755"/>
    <lineage>
        <taxon>unclassified sequences</taxon>
        <taxon>metagenomes</taxon>
        <taxon>ecological metagenomes</taxon>
    </lineage>
</organism>